<evidence type="ECO:0000313" key="4">
    <source>
        <dbReference type="Proteomes" id="UP000094761"/>
    </source>
</evidence>
<reference evidence="2" key="2">
    <citation type="submission" date="2022-11" db="EMBL/GenBank/DDBJ databases">
        <title>Role of the vibriolysin VemA secreted by the emergent pathogen Vibrio europaeus in the colonization of Manila clam mucus.</title>
        <authorList>
            <person name="Martinez C."/>
            <person name="Rodriguez S."/>
            <person name="Vences A."/>
            <person name="Barja J.L."/>
            <person name="Toranzo A.E."/>
            <person name="Dubert J."/>
        </authorList>
    </citation>
    <scope>NUCLEOTIDE SEQUENCE</scope>
    <source>
        <strain evidence="2">3454</strain>
    </source>
</reference>
<dbReference type="AlphaFoldDB" id="A0A178J7Z6"/>
<feature type="signal peptide" evidence="1">
    <location>
        <begin position="1"/>
        <end position="17"/>
    </location>
</feature>
<organism evidence="3 4">
    <name type="scientific">Vibrio europaeus</name>
    <dbReference type="NCBI Taxonomy" id="300876"/>
    <lineage>
        <taxon>Bacteria</taxon>
        <taxon>Pseudomonadati</taxon>
        <taxon>Pseudomonadota</taxon>
        <taxon>Gammaproteobacteria</taxon>
        <taxon>Vibrionales</taxon>
        <taxon>Vibrionaceae</taxon>
        <taxon>Vibrio</taxon>
        <taxon>Vibrio oreintalis group</taxon>
    </lineage>
</organism>
<keyword evidence="5" id="KW-1185">Reference proteome</keyword>
<evidence type="ECO:0000313" key="3">
    <source>
        <dbReference type="EMBL" id="OAM98070.1"/>
    </source>
</evidence>
<dbReference type="EMBL" id="JAPFIT010000010">
    <property type="protein sequence ID" value="MDC5739050.1"/>
    <property type="molecule type" value="Genomic_DNA"/>
</dbReference>
<dbReference type="Proteomes" id="UP000094761">
    <property type="component" value="Unassembled WGS sequence"/>
</dbReference>
<dbReference type="OrthoDB" id="5781652at2"/>
<reference evidence="3 4" key="1">
    <citation type="submission" date="2016-03" db="EMBL/GenBank/DDBJ databases">
        <title>Draft genome sequence of the Vibrio tubiashii subs. europaeus.</title>
        <authorList>
            <person name="Spinard E."/>
            <person name="Dubert J."/>
            <person name="Nelson D.R."/>
            <person name="Barja J.L."/>
        </authorList>
    </citation>
    <scope>NUCLEOTIDE SEQUENCE [LARGE SCALE GENOMIC DNA]</scope>
    <source>
        <strain evidence="4">PP-638</strain>
        <strain evidence="3">PP2-638</strain>
    </source>
</reference>
<dbReference type="GeneID" id="78078280"/>
<evidence type="ECO:0000313" key="5">
    <source>
        <dbReference type="Proteomes" id="UP001150001"/>
    </source>
</evidence>
<feature type="chain" id="PRO_5044550495" evidence="1">
    <location>
        <begin position="18"/>
        <end position="203"/>
    </location>
</feature>
<protein>
    <submittedName>
        <fullName evidence="2">DUF1007 family protein</fullName>
    </submittedName>
</protein>
<accession>A0A178J7Z6</accession>
<dbReference type="EMBL" id="LUAX01000007">
    <property type="protein sequence ID" value="OAM98070.1"/>
    <property type="molecule type" value="Genomic_DNA"/>
</dbReference>
<comment type="caution">
    <text evidence="3">The sequence shown here is derived from an EMBL/GenBank/DDBJ whole genome shotgun (WGS) entry which is preliminary data.</text>
</comment>
<gene>
    <name evidence="3" type="ORF">AZ468_21350</name>
    <name evidence="2" type="ORF">OPW20_03170</name>
</gene>
<evidence type="ECO:0000256" key="1">
    <source>
        <dbReference type="SAM" id="SignalP"/>
    </source>
</evidence>
<evidence type="ECO:0000313" key="2">
    <source>
        <dbReference type="EMBL" id="MDC5739050.1"/>
    </source>
</evidence>
<name>A0A178J7Z6_9VIBR</name>
<sequence length="203" mass="23453">MKKAVFLLLIYCAQAMAHPHSWVEMNTYIQGNQREITGLYMVWEFDAMTTAYMLDGEDRSDPNMLKQLAQSIAENMLSSHYFTYFYQGENPVKYRKAIDPELTLKRGKATLRFDLPLAKPLPLNSDELKLLIFDPTYYVDMSWNSAEDIHLDDSMQCKIRLEKPNPTPEQMAYAMALPIDADPDDALGQLFTQTMYIDCHSNE</sequence>
<dbReference type="RefSeq" id="WP_069669225.1">
    <property type="nucleotide sequence ID" value="NZ_JAPFIQ010000017.1"/>
</dbReference>
<dbReference type="Proteomes" id="UP001150001">
    <property type="component" value="Unassembled WGS sequence"/>
</dbReference>
<dbReference type="InterPro" id="IPR010412">
    <property type="entry name" value="DUF1007"/>
</dbReference>
<keyword evidence="1" id="KW-0732">Signal</keyword>
<dbReference type="Pfam" id="PF06226">
    <property type="entry name" value="DUF1007"/>
    <property type="match status" value="1"/>
</dbReference>
<proteinExistence type="predicted"/>